<dbReference type="STRING" id="37916.MCHLDSM_05837"/>
<evidence type="ECO:0000313" key="3">
    <source>
        <dbReference type="Proteomes" id="UP000036513"/>
    </source>
</evidence>
<dbReference type="SMR" id="A0A0J6VN83"/>
<dbReference type="Gene3D" id="3.10.180.10">
    <property type="entry name" value="2,3-Dihydroxybiphenyl 1,2-Dioxygenase, domain 1"/>
    <property type="match status" value="1"/>
</dbReference>
<dbReference type="InterPro" id="IPR037523">
    <property type="entry name" value="VOC_core"/>
</dbReference>
<name>A0A0J6VN83_9MYCO</name>
<sequence>MALVNSTGFAHVRITVTDIARSKKFYDTVFGWPLVIDASSMADDPGVAESPERFFGGAVYQTPQGTLFGLRPGGSGAFDPRHTGLDHVSFAVASRSDLTAAQAALDEAGIEHGAISVLEDAGIAILSFQDPDDINIELTSPLT</sequence>
<dbReference type="InterPro" id="IPR029068">
    <property type="entry name" value="Glyas_Bleomycin-R_OHBP_Dase"/>
</dbReference>
<dbReference type="EMBL" id="JYNL01000064">
    <property type="protein sequence ID" value="KMO70943.1"/>
    <property type="molecule type" value="Genomic_DNA"/>
</dbReference>
<dbReference type="PATRIC" id="fig|37916.4.peg.5855"/>
<evidence type="ECO:0000259" key="1">
    <source>
        <dbReference type="PROSITE" id="PS51819"/>
    </source>
</evidence>
<reference evidence="2 3" key="1">
    <citation type="journal article" date="2015" name="Genome Biol. Evol.">
        <title>Characterization of Three Mycobacterium spp. with Potential Use in Bioremediation by Genome Sequencing and Comparative Genomics.</title>
        <authorList>
            <person name="Das S."/>
            <person name="Pettersson B.M."/>
            <person name="Behra P.R."/>
            <person name="Ramesh M."/>
            <person name="Dasgupta S."/>
            <person name="Bhattacharya A."/>
            <person name="Kirsebom L.A."/>
        </authorList>
    </citation>
    <scope>NUCLEOTIDE SEQUENCE [LARGE SCALE GENOMIC DNA]</scope>
    <source>
        <strain evidence="2 3">DSM 43826</strain>
    </source>
</reference>
<gene>
    <name evidence="2" type="ORF">MCHLDSM_05837</name>
</gene>
<dbReference type="PROSITE" id="PS51819">
    <property type="entry name" value="VOC"/>
    <property type="match status" value="1"/>
</dbReference>
<dbReference type="SUPFAM" id="SSF54593">
    <property type="entry name" value="Glyoxalase/Bleomycin resistance protein/Dihydroxybiphenyl dioxygenase"/>
    <property type="match status" value="1"/>
</dbReference>
<proteinExistence type="predicted"/>
<accession>A0A0J6VN83</accession>
<dbReference type="CDD" id="cd06587">
    <property type="entry name" value="VOC"/>
    <property type="match status" value="1"/>
</dbReference>
<protein>
    <submittedName>
        <fullName evidence="2">Glyoxalase-like domain protein</fullName>
    </submittedName>
</protein>
<dbReference type="AlphaFoldDB" id="A0A0J6VN83"/>
<organism evidence="2 3">
    <name type="scientific">Mycolicibacterium chlorophenolicum</name>
    <dbReference type="NCBI Taxonomy" id="37916"/>
    <lineage>
        <taxon>Bacteria</taxon>
        <taxon>Bacillati</taxon>
        <taxon>Actinomycetota</taxon>
        <taxon>Actinomycetes</taxon>
        <taxon>Mycobacteriales</taxon>
        <taxon>Mycobacteriaceae</taxon>
        <taxon>Mycolicibacterium</taxon>
    </lineage>
</organism>
<evidence type="ECO:0000313" key="2">
    <source>
        <dbReference type="EMBL" id="KMO70943.1"/>
    </source>
</evidence>
<dbReference type="Pfam" id="PF00903">
    <property type="entry name" value="Glyoxalase"/>
    <property type="match status" value="1"/>
</dbReference>
<comment type="caution">
    <text evidence="2">The sequence shown here is derived from an EMBL/GenBank/DDBJ whole genome shotgun (WGS) entry which is preliminary data.</text>
</comment>
<dbReference type="RefSeq" id="WP_048472818.1">
    <property type="nucleotide sequence ID" value="NZ_JYNL01000064.1"/>
</dbReference>
<feature type="domain" description="VOC" evidence="1">
    <location>
        <begin position="8"/>
        <end position="141"/>
    </location>
</feature>
<keyword evidence="3" id="KW-1185">Reference proteome</keyword>
<dbReference type="InterPro" id="IPR004360">
    <property type="entry name" value="Glyas_Fos-R_dOase_dom"/>
</dbReference>
<dbReference type="Proteomes" id="UP000036513">
    <property type="component" value="Unassembled WGS sequence"/>
</dbReference>